<keyword evidence="5 6" id="KW-0472">Membrane</keyword>
<proteinExistence type="inferred from homology"/>
<sequence length="100" mass="10480">MDYLGFGYAAAVAVGGIVGYARAGSVISLVMGLLFGSLSAVGSYQTSRDPKDFWLLLVTSATLMSIMGYRSINAGKFMPSGLVASLSLMVVLRLAPRLLV</sequence>
<evidence type="ECO:0000256" key="6">
    <source>
        <dbReference type="SAM" id="Phobius"/>
    </source>
</evidence>
<keyword evidence="8" id="KW-1185">Reference proteome</keyword>
<evidence type="ECO:0000256" key="4">
    <source>
        <dbReference type="ARBA" id="ARBA00022989"/>
    </source>
</evidence>
<dbReference type="GO" id="GO:0031966">
    <property type="term" value="C:mitochondrial membrane"/>
    <property type="evidence" value="ECO:0007669"/>
    <property type="project" value="TreeGrafter"/>
</dbReference>
<reference evidence="7" key="1">
    <citation type="journal article" date="2023" name="Mol. Biol. Evol.">
        <title>Third-Generation Sequencing Reveals the Adaptive Role of the Epigenome in Three Deep-Sea Polychaetes.</title>
        <authorList>
            <person name="Perez M."/>
            <person name="Aroh O."/>
            <person name="Sun Y."/>
            <person name="Lan Y."/>
            <person name="Juniper S.K."/>
            <person name="Young C.R."/>
            <person name="Angers B."/>
            <person name="Qian P.Y."/>
        </authorList>
    </citation>
    <scope>NUCLEOTIDE SEQUENCE</scope>
    <source>
        <strain evidence="7">R07B-5</strain>
    </source>
</reference>
<evidence type="ECO:0000313" key="7">
    <source>
        <dbReference type="EMBL" id="KAK2188550.1"/>
    </source>
</evidence>
<protein>
    <recommendedName>
        <fullName evidence="9">Transmembrane protein 14C</fullName>
    </recommendedName>
</protein>
<dbReference type="GO" id="GO:0070453">
    <property type="term" value="P:regulation of heme biosynthetic process"/>
    <property type="evidence" value="ECO:0007669"/>
    <property type="project" value="TreeGrafter"/>
</dbReference>
<accession>A0AAD9P5X6</accession>
<dbReference type="PANTHER" id="PTHR12668">
    <property type="entry name" value="TRANSMEMBRANE PROTEIN 14, 15"/>
    <property type="match status" value="1"/>
</dbReference>
<dbReference type="InterPro" id="IPR005349">
    <property type="entry name" value="TMEM14"/>
</dbReference>
<keyword evidence="4 6" id="KW-1133">Transmembrane helix</keyword>
<evidence type="ECO:0000256" key="3">
    <source>
        <dbReference type="ARBA" id="ARBA00022692"/>
    </source>
</evidence>
<dbReference type="Gene3D" id="1.10.10.1740">
    <property type="entry name" value="Transmembrane protein 14-like"/>
    <property type="match status" value="1"/>
</dbReference>
<dbReference type="Proteomes" id="UP001209878">
    <property type="component" value="Unassembled WGS sequence"/>
</dbReference>
<evidence type="ECO:0000256" key="1">
    <source>
        <dbReference type="ARBA" id="ARBA00004370"/>
    </source>
</evidence>
<comment type="similarity">
    <text evidence="2">Belongs to the TMEM14 family.</text>
</comment>
<dbReference type="InterPro" id="IPR044890">
    <property type="entry name" value="TMEM14_sf"/>
</dbReference>
<dbReference type="AlphaFoldDB" id="A0AAD9P5X6"/>
<dbReference type="EMBL" id="JAODUO010000129">
    <property type="protein sequence ID" value="KAK2188550.1"/>
    <property type="molecule type" value="Genomic_DNA"/>
</dbReference>
<name>A0AAD9P5X6_RIDPI</name>
<comment type="caution">
    <text evidence="7">The sequence shown here is derived from an EMBL/GenBank/DDBJ whole genome shotgun (WGS) entry which is preliminary data.</text>
</comment>
<evidence type="ECO:0000313" key="8">
    <source>
        <dbReference type="Proteomes" id="UP001209878"/>
    </source>
</evidence>
<keyword evidence="3 6" id="KW-0812">Transmembrane</keyword>
<dbReference type="PANTHER" id="PTHR12668:SF43">
    <property type="entry name" value="TRANSMEMBRANE PROTEIN 14 HOMOLOG"/>
    <property type="match status" value="1"/>
</dbReference>
<dbReference type="Pfam" id="PF03647">
    <property type="entry name" value="Tmemb_14"/>
    <property type="match status" value="1"/>
</dbReference>
<comment type="subcellular location">
    <subcellularLocation>
        <location evidence="1">Membrane</location>
    </subcellularLocation>
</comment>
<evidence type="ECO:0008006" key="9">
    <source>
        <dbReference type="Google" id="ProtNLM"/>
    </source>
</evidence>
<evidence type="ECO:0000256" key="5">
    <source>
        <dbReference type="ARBA" id="ARBA00023136"/>
    </source>
</evidence>
<feature type="transmembrane region" description="Helical" evidence="6">
    <location>
        <begin position="53"/>
        <end position="71"/>
    </location>
</feature>
<evidence type="ECO:0000256" key="2">
    <source>
        <dbReference type="ARBA" id="ARBA00007590"/>
    </source>
</evidence>
<organism evidence="7 8">
    <name type="scientific">Ridgeia piscesae</name>
    <name type="common">Tubeworm</name>
    <dbReference type="NCBI Taxonomy" id="27915"/>
    <lineage>
        <taxon>Eukaryota</taxon>
        <taxon>Metazoa</taxon>
        <taxon>Spiralia</taxon>
        <taxon>Lophotrochozoa</taxon>
        <taxon>Annelida</taxon>
        <taxon>Polychaeta</taxon>
        <taxon>Sedentaria</taxon>
        <taxon>Canalipalpata</taxon>
        <taxon>Sabellida</taxon>
        <taxon>Siboglinidae</taxon>
        <taxon>Ridgeia</taxon>
    </lineage>
</organism>
<gene>
    <name evidence="7" type="ORF">NP493_129g04048</name>
</gene>
<feature type="transmembrane region" description="Helical" evidence="6">
    <location>
        <begin position="20"/>
        <end position="41"/>
    </location>
</feature>